<protein>
    <recommendedName>
        <fullName evidence="3">folate gamma-glutamyl hydrolase</fullName>
        <ecNumber evidence="3">3.4.19.9</ecNumber>
    </recommendedName>
</protein>
<dbReference type="InterPro" id="IPR011697">
    <property type="entry name" value="Peptidase_C26"/>
</dbReference>
<dbReference type="Gene3D" id="3.40.50.880">
    <property type="match status" value="1"/>
</dbReference>
<evidence type="ECO:0000256" key="2">
    <source>
        <dbReference type="ARBA" id="ARBA00011083"/>
    </source>
</evidence>
<comment type="similarity">
    <text evidence="2">Belongs to the peptidase C26 family.</text>
</comment>
<dbReference type="InterPro" id="IPR029062">
    <property type="entry name" value="Class_I_gatase-like"/>
</dbReference>
<evidence type="ECO:0000256" key="5">
    <source>
        <dbReference type="ARBA" id="ARBA00022729"/>
    </source>
</evidence>
<evidence type="ECO:0000256" key="1">
    <source>
        <dbReference type="ARBA" id="ARBA00004239"/>
    </source>
</evidence>
<dbReference type="GO" id="GO:0034722">
    <property type="term" value="F:gamma-glutamyl-peptidase activity"/>
    <property type="evidence" value="ECO:0007669"/>
    <property type="project" value="UniProtKB-EC"/>
</dbReference>
<accession>A0AA86SGE3</accession>
<keyword evidence="5 9" id="KW-0732">Signal</keyword>
<feature type="signal peptide" evidence="9">
    <location>
        <begin position="1"/>
        <end position="21"/>
    </location>
</feature>
<evidence type="ECO:0000256" key="9">
    <source>
        <dbReference type="SAM" id="SignalP"/>
    </source>
</evidence>
<dbReference type="PANTHER" id="PTHR11315:SF0">
    <property type="entry name" value="FOLATE GAMMA-GLUTAMYL HYDROLASE"/>
    <property type="match status" value="1"/>
</dbReference>
<dbReference type="EMBL" id="OY731402">
    <property type="protein sequence ID" value="CAJ1957613.1"/>
    <property type="molecule type" value="Genomic_DNA"/>
</dbReference>
<evidence type="ECO:0000256" key="8">
    <source>
        <dbReference type="PROSITE-ProRule" id="PRU00607"/>
    </source>
</evidence>
<dbReference type="GO" id="GO:0005773">
    <property type="term" value="C:vacuole"/>
    <property type="evidence" value="ECO:0007669"/>
    <property type="project" value="TreeGrafter"/>
</dbReference>
<dbReference type="Proteomes" id="UP001189624">
    <property type="component" value="Chromosome 5"/>
</dbReference>
<name>A0AA86SGE3_9FABA</name>
<proteinExistence type="inferred from homology"/>
<evidence type="ECO:0000256" key="6">
    <source>
        <dbReference type="ARBA" id="ARBA00022801"/>
    </source>
</evidence>
<dbReference type="PROSITE" id="PS51275">
    <property type="entry name" value="PEPTIDASE_C26_GGH"/>
    <property type="match status" value="1"/>
</dbReference>
<keyword evidence="4" id="KW-0964">Secreted</keyword>
<feature type="chain" id="PRO_5041725592" description="folate gamma-glutamyl hydrolase" evidence="9">
    <location>
        <begin position="22"/>
        <end position="343"/>
    </location>
</feature>
<evidence type="ECO:0000256" key="4">
    <source>
        <dbReference type="ARBA" id="ARBA00022525"/>
    </source>
</evidence>
<evidence type="ECO:0000256" key="7">
    <source>
        <dbReference type="ARBA" id="ARBA00051589"/>
    </source>
</evidence>
<comment type="caution">
    <text evidence="8">Lacks conserved residue(s) required for the propagation of feature annotation.</text>
</comment>
<reference evidence="10" key="1">
    <citation type="submission" date="2023-10" db="EMBL/GenBank/DDBJ databases">
        <authorList>
            <person name="Domelevo Entfellner J.-B."/>
        </authorList>
    </citation>
    <scope>NUCLEOTIDE SEQUENCE</scope>
</reference>
<dbReference type="FunFam" id="3.40.50.880:FF:000024">
    <property type="entry name" value="Folate gamma-glutamyl hydrolase"/>
    <property type="match status" value="1"/>
</dbReference>
<dbReference type="Pfam" id="PF07722">
    <property type="entry name" value="Peptidase_C26"/>
    <property type="match status" value="1"/>
</dbReference>
<comment type="subcellular location">
    <subcellularLocation>
        <location evidence="1">Secreted</location>
        <location evidence="1">Extracellular space</location>
    </subcellularLocation>
</comment>
<evidence type="ECO:0000313" key="11">
    <source>
        <dbReference type="Proteomes" id="UP001189624"/>
    </source>
</evidence>
<evidence type="ECO:0000256" key="3">
    <source>
        <dbReference type="ARBA" id="ARBA00012886"/>
    </source>
</evidence>
<dbReference type="GO" id="GO:0046900">
    <property type="term" value="P:tetrahydrofolylpolyglutamate metabolic process"/>
    <property type="evidence" value="ECO:0007669"/>
    <property type="project" value="TreeGrafter"/>
</dbReference>
<sequence>MSNDSIFSLFFFITLLVAANAEDEHIFLPSQLHEEDSVSSSSSCTATDPNLYYRPVIGILSHPGDGASGRLSNVTGVSNIPASYVKFVESGGARVIPLFYNESPQKLTKKLDLVNGVLFTGGWATSGPYLEALEFVFQTALEKNDGGDHFPVLGLNLGGNLLIKIVADQADVLETFNASSLPSSLQLWKSANDEGSLYQRFPLDLLTQLSTDCLVLHNHKYAITPRKLQYNRKLSNFFEILATSNDRDDKIFVSTARGKNYPVTVNLWQPEKNAFEWGTSLKAPRTENAIRVTQSSANFFVSEARKSSNRPYAQEVRDNLIYNYQPTYGGTAGKGYDQVYLFE</sequence>
<keyword evidence="11" id="KW-1185">Reference proteome</keyword>
<dbReference type="AlphaFoldDB" id="A0AA86SGE3"/>
<organism evidence="10 11">
    <name type="scientific">Sphenostylis stenocarpa</name>
    <dbReference type="NCBI Taxonomy" id="92480"/>
    <lineage>
        <taxon>Eukaryota</taxon>
        <taxon>Viridiplantae</taxon>
        <taxon>Streptophyta</taxon>
        <taxon>Embryophyta</taxon>
        <taxon>Tracheophyta</taxon>
        <taxon>Spermatophyta</taxon>
        <taxon>Magnoliopsida</taxon>
        <taxon>eudicotyledons</taxon>
        <taxon>Gunneridae</taxon>
        <taxon>Pentapetalae</taxon>
        <taxon>rosids</taxon>
        <taxon>fabids</taxon>
        <taxon>Fabales</taxon>
        <taxon>Fabaceae</taxon>
        <taxon>Papilionoideae</taxon>
        <taxon>50 kb inversion clade</taxon>
        <taxon>NPAAA clade</taxon>
        <taxon>indigoferoid/millettioid clade</taxon>
        <taxon>Phaseoleae</taxon>
        <taxon>Sphenostylis</taxon>
    </lineage>
</organism>
<dbReference type="EC" id="3.4.19.9" evidence="3"/>
<comment type="catalytic activity">
    <reaction evidence="7">
        <text>(6S)-5,6,7,8-tetrahydrofolyl-(gamma-L-Glu)(n) + (n-1) H2O = (6S)-5,6,7,8-tetrahydrofolate + (n-1) L-glutamate</text>
        <dbReference type="Rhea" id="RHEA:56784"/>
        <dbReference type="Rhea" id="RHEA-COMP:14738"/>
        <dbReference type="ChEBI" id="CHEBI:15377"/>
        <dbReference type="ChEBI" id="CHEBI:29985"/>
        <dbReference type="ChEBI" id="CHEBI:57453"/>
        <dbReference type="ChEBI" id="CHEBI:141005"/>
        <dbReference type="EC" id="3.4.19.9"/>
    </reaction>
</comment>
<dbReference type="InterPro" id="IPR015527">
    <property type="entry name" value="Pept_C26_g-glut_hydrolase"/>
</dbReference>
<dbReference type="PANTHER" id="PTHR11315">
    <property type="entry name" value="PROTEASE FAMILY C26 GAMMA-GLUTAMYL HYDROLASE"/>
    <property type="match status" value="1"/>
</dbReference>
<keyword evidence="6" id="KW-0378">Hydrolase</keyword>
<dbReference type="GO" id="GO:0005576">
    <property type="term" value="C:extracellular region"/>
    <property type="evidence" value="ECO:0007669"/>
    <property type="project" value="UniProtKB-SubCell"/>
</dbReference>
<gene>
    <name evidence="10" type="ORF">AYBTSS11_LOCUS17294</name>
</gene>
<evidence type="ECO:0000313" key="10">
    <source>
        <dbReference type="EMBL" id="CAJ1957613.1"/>
    </source>
</evidence>
<dbReference type="SUPFAM" id="SSF52317">
    <property type="entry name" value="Class I glutamine amidotransferase-like"/>
    <property type="match status" value="1"/>
</dbReference>
<dbReference type="Gramene" id="rna-AYBTSS11_LOCUS17294">
    <property type="protein sequence ID" value="CAJ1957613.1"/>
    <property type="gene ID" value="gene-AYBTSS11_LOCUS17294"/>
</dbReference>